<dbReference type="EMBL" id="SISF01000018">
    <property type="protein sequence ID" value="TBN19383.1"/>
    <property type="molecule type" value="Genomic_DNA"/>
</dbReference>
<proteinExistence type="predicted"/>
<feature type="signal peptide" evidence="1">
    <location>
        <begin position="1"/>
        <end position="27"/>
    </location>
</feature>
<dbReference type="PIRSF" id="PIRSF010521">
    <property type="entry name" value="DUF922_bac"/>
    <property type="match status" value="1"/>
</dbReference>
<dbReference type="GeneID" id="301039821"/>
<comment type="caution">
    <text evidence="2">The sequence shown here is derived from an EMBL/GenBank/DDBJ whole genome shotgun (WGS) entry which is preliminary data.</text>
</comment>
<reference evidence="2 3" key="1">
    <citation type="submission" date="2019-02" db="EMBL/GenBank/DDBJ databases">
        <title>Current taxonomic status of genus Agrobacterium and description of Agrobacterium cavarae sp. nov. isolated from maize roots.</title>
        <authorList>
            <person name="Flores-Felix J.D."/>
            <person name="Menendez E."/>
            <person name="Ramirez-Bahena M.H."/>
            <person name="Garcia-Fraile P."/>
            <person name="Velazquez E."/>
        </authorList>
    </citation>
    <scope>NUCLEOTIDE SEQUENCE [LARGE SCALE GENOMIC DNA]</scope>
    <source>
        <strain evidence="2 3">RZME10</strain>
    </source>
</reference>
<dbReference type="PROSITE" id="PS51257">
    <property type="entry name" value="PROKAR_LIPOPROTEIN"/>
    <property type="match status" value="1"/>
</dbReference>
<keyword evidence="1" id="KW-0732">Signal</keyword>
<dbReference type="InterPro" id="IPR010321">
    <property type="entry name" value="DUF922"/>
</dbReference>
<sequence length="209" mass="23610">MKQLSNVCRALLAGALLLSCLNRPAVAEAISTKTYSYFTIGGKTAEDLDRELSQRGPVTKSTGFRHPGATEIKFGGELTYVEKNGRCGVGTVKVTLHTKILLPRWSNRRRTNADLALIWDTLAADIKRHEERHAEIARGYARDLDQKLRALRPQANCETMQKMVAEVSQEVMDAHDKDQVRFDKIESKNFDARMTRLLKNRIQQRAGSR</sequence>
<dbReference type="Pfam" id="PF06037">
    <property type="entry name" value="DUF922"/>
    <property type="match status" value="1"/>
</dbReference>
<name>A0ABY1YDE8_9HYPH</name>
<accession>A0ABY1YDE8</accession>
<protein>
    <submittedName>
        <fullName evidence="2">DUF922 domain-containing protein</fullName>
    </submittedName>
</protein>
<evidence type="ECO:0000256" key="1">
    <source>
        <dbReference type="SAM" id="SignalP"/>
    </source>
</evidence>
<evidence type="ECO:0000313" key="3">
    <source>
        <dbReference type="Proteomes" id="UP000294239"/>
    </source>
</evidence>
<gene>
    <name evidence="2" type="ORF">EYC79_01330</name>
</gene>
<evidence type="ECO:0000313" key="2">
    <source>
        <dbReference type="EMBL" id="TBN19383.1"/>
    </source>
</evidence>
<dbReference type="RefSeq" id="WP_130976966.1">
    <property type="nucleotide sequence ID" value="NZ_SISF01000018.1"/>
</dbReference>
<feature type="chain" id="PRO_5046839173" evidence="1">
    <location>
        <begin position="28"/>
        <end position="209"/>
    </location>
</feature>
<organism evidence="2 3">
    <name type="scientific">Agrobacterium cavarae</name>
    <dbReference type="NCBI Taxonomy" id="2528239"/>
    <lineage>
        <taxon>Bacteria</taxon>
        <taxon>Pseudomonadati</taxon>
        <taxon>Pseudomonadota</taxon>
        <taxon>Alphaproteobacteria</taxon>
        <taxon>Hyphomicrobiales</taxon>
        <taxon>Rhizobiaceae</taxon>
        <taxon>Rhizobium/Agrobacterium group</taxon>
        <taxon>Agrobacterium</taxon>
    </lineage>
</organism>
<dbReference type="Proteomes" id="UP000294239">
    <property type="component" value="Unassembled WGS sequence"/>
</dbReference>
<keyword evidence="3" id="KW-1185">Reference proteome</keyword>